<reference evidence="1 2" key="1">
    <citation type="submission" date="2018-09" db="EMBL/GenBank/DDBJ databases">
        <title>A clostridial neurotoxin that targets Anopheles mosquitoes.</title>
        <authorList>
            <person name="Contreras E."/>
            <person name="Masuyer G."/>
            <person name="Qureshi N."/>
            <person name="Chawla S."/>
            <person name="Lim H.L."/>
            <person name="Chen J."/>
            <person name="Stenmark P."/>
            <person name="Gill S."/>
        </authorList>
    </citation>
    <scope>NUCLEOTIDE SEQUENCE [LARGE SCALE GENOMIC DNA]</scope>
    <source>
        <strain evidence="1 2">Cbm</strain>
    </source>
</reference>
<sequence length="81" mass="9898">MYDVLFTYLIIIYIRKLQLDINMKTSSIKPIVFENIDKLIENTYFNLRGKIVNTMKIESQIKKNEVNIRLTYLLMRHYIFY</sequence>
<dbReference type="Proteomes" id="UP000326961">
    <property type="component" value="Chromosome"/>
</dbReference>
<accession>A0A5P3XD23</accession>
<gene>
    <name evidence="1" type="ORF">D4A35_02925</name>
</gene>
<organism evidence="1 2">
    <name type="scientific">Paraclostridium bifermentans</name>
    <name type="common">Clostridium bifermentans</name>
    <dbReference type="NCBI Taxonomy" id="1490"/>
    <lineage>
        <taxon>Bacteria</taxon>
        <taxon>Bacillati</taxon>
        <taxon>Bacillota</taxon>
        <taxon>Clostridia</taxon>
        <taxon>Peptostreptococcales</taxon>
        <taxon>Peptostreptococcaceae</taxon>
        <taxon>Paraclostridium</taxon>
    </lineage>
</organism>
<dbReference type="EMBL" id="CP032452">
    <property type="protein sequence ID" value="QEZ67935.1"/>
    <property type="molecule type" value="Genomic_DNA"/>
</dbReference>
<name>A0A5P3XD23_PARBF</name>
<protein>
    <submittedName>
        <fullName evidence="1">Uncharacterized protein</fullName>
    </submittedName>
</protein>
<evidence type="ECO:0000313" key="1">
    <source>
        <dbReference type="EMBL" id="QEZ67935.1"/>
    </source>
</evidence>
<proteinExistence type="predicted"/>
<evidence type="ECO:0000313" key="2">
    <source>
        <dbReference type="Proteomes" id="UP000326961"/>
    </source>
</evidence>
<dbReference type="AlphaFoldDB" id="A0A5P3XD23"/>